<evidence type="ECO:0000313" key="3">
    <source>
        <dbReference type="Proteomes" id="UP000282926"/>
    </source>
</evidence>
<dbReference type="PROSITE" id="PS51257">
    <property type="entry name" value="PROKAR_LIPOPROTEIN"/>
    <property type="match status" value="1"/>
</dbReference>
<accession>A0ABY0CS77</accession>
<evidence type="ECO:0000313" key="2">
    <source>
        <dbReference type="EMBL" id="RVU43680.1"/>
    </source>
</evidence>
<evidence type="ECO:0000256" key="1">
    <source>
        <dbReference type="SAM" id="MobiDB-lite"/>
    </source>
</evidence>
<feature type="region of interest" description="Disordered" evidence="1">
    <location>
        <begin position="148"/>
        <end position="191"/>
    </location>
</feature>
<reference evidence="2 3" key="1">
    <citation type="submission" date="2019-01" db="EMBL/GenBank/DDBJ databases">
        <title>Lujinxingia litoralis gen. nov., sp. nov. and Lujinxingia sediminis gen. nov., sp. nov., new members in the order Bradymonadales, isolated from coastal sediment.</title>
        <authorList>
            <person name="Li C.-M."/>
        </authorList>
    </citation>
    <scope>NUCLEOTIDE SEQUENCE [LARGE SCALE GENOMIC DNA]</scope>
    <source>
        <strain evidence="2 3">SEH01</strain>
    </source>
</reference>
<protein>
    <recommendedName>
        <fullName evidence="4">DUF4878 domain-containing protein</fullName>
    </recommendedName>
</protein>
<comment type="caution">
    <text evidence="2">The sequence shown here is derived from an EMBL/GenBank/DDBJ whole genome shotgun (WGS) entry which is preliminary data.</text>
</comment>
<dbReference type="RefSeq" id="WP_127780488.1">
    <property type="nucleotide sequence ID" value="NZ_SADD01000006.1"/>
</dbReference>
<proteinExistence type="predicted"/>
<evidence type="ECO:0008006" key="4">
    <source>
        <dbReference type="Google" id="ProtNLM"/>
    </source>
</evidence>
<dbReference type="Proteomes" id="UP000282926">
    <property type="component" value="Unassembled WGS sequence"/>
</dbReference>
<dbReference type="EMBL" id="SADD01000006">
    <property type="protein sequence ID" value="RVU43680.1"/>
    <property type="molecule type" value="Genomic_DNA"/>
</dbReference>
<organism evidence="2 3">
    <name type="scientific">Lujinxingia sediminis</name>
    <dbReference type="NCBI Taxonomy" id="2480984"/>
    <lineage>
        <taxon>Bacteria</taxon>
        <taxon>Deltaproteobacteria</taxon>
        <taxon>Bradymonadales</taxon>
        <taxon>Lujinxingiaceae</taxon>
        <taxon>Lujinxingia</taxon>
    </lineage>
</organism>
<sequence>MKIEKGLRSWLAAALVLLGTVLLVGAGCSAAQVAERPADPAALDMAARNFHKNMRWARWEEASQQVHEAAREGFLGRYEELGVDYRVVELALRKVEFSEDGFEATLEVEQEWYELPDTTVRQERFVERWVSEEGVWWMRERITREAFRAREREERDAPGTADPTGDEASSLDERTPEASPSDEGLPTEPHE</sequence>
<gene>
    <name evidence="2" type="ORF">EA187_12715</name>
</gene>
<feature type="compositionally biased region" description="Basic and acidic residues" evidence="1">
    <location>
        <begin position="148"/>
        <end position="157"/>
    </location>
</feature>
<keyword evidence="3" id="KW-1185">Reference proteome</keyword>
<name>A0ABY0CS77_9DELT</name>